<sequence length="303" mass="33323">MKKHYLPLLAVLLAVFACQKPASDPNPVKPGSSEKFAVNFKVSGFSQVIVGNARSADTSVLQNVKKLIYVAFNANTGQVVSRQNKITGDTTFGEFRDSLPTGRYVVTVTGIKDTTGAEIATDPLGVYIVYPGTDLFYKRTIVSVSGSVDENMALDRVVSRLMYQFKGRIPYNARKISIWPHYLDDVYGISPFLDFYTGSNLASQHYHYSPYYYSIPDSLIGHDGLTLNTYMMNPSGTQSTDVEISVTDSTGKVISSKAIYSVMMENNKTTLLSGYIFDSIPASGGVQVKINPNWSTDTIKAEF</sequence>
<gene>
    <name evidence="2" type="ORF">HGH91_06045</name>
</gene>
<organism evidence="2 3">
    <name type="scientific">Chitinophaga eiseniae</name>
    <dbReference type="NCBI Taxonomy" id="634771"/>
    <lineage>
        <taxon>Bacteria</taxon>
        <taxon>Pseudomonadati</taxon>
        <taxon>Bacteroidota</taxon>
        <taxon>Chitinophagia</taxon>
        <taxon>Chitinophagales</taxon>
        <taxon>Chitinophagaceae</taxon>
        <taxon>Chitinophaga</taxon>
    </lineage>
</organism>
<keyword evidence="1" id="KW-0732">Signal</keyword>
<dbReference type="AlphaFoldDB" id="A0A847SLB0"/>
<evidence type="ECO:0008006" key="4">
    <source>
        <dbReference type="Google" id="ProtNLM"/>
    </source>
</evidence>
<reference evidence="2 3" key="1">
    <citation type="submission" date="2020-04" db="EMBL/GenBank/DDBJ databases">
        <authorList>
            <person name="Yin C."/>
        </authorList>
    </citation>
    <scope>NUCLEOTIDE SEQUENCE [LARGE SCALE GENOMIC DNA]</scope>
    <source>
        <strain evidence="2 3">Ak56</strain>
    </source>
</reference>
<evidence type="ECO:0000256" key="1">
    <source>
        <dbReference type="SAM" id="SignalP"/>
    </source>
</evidence>
<comment type="caution">
    <text evidence="2">The sequence shown here is derived from an EMBL/GenBank/DDBJ whole genome shotgun (WGS) entry which is preliminary data.</text>
</comment>
<dbReference type="RefSeq" id="WP_168737522.1">
    <property type="nucleotide sequence ID" value="NZ_JABAHZ010000001.1"/>
</dbReference>
<proteinExistence type="predicted"/>
<accession>A0A847SLB0</accession>
<protein>
    <recommendedName>
        <fullName evidence="4">Fimbrillin-A associated anchor protein Mfa1 and Mfa2</fullName>
    </recommendedName>
</protein>
<dbReference type="PROSITE" id="PS51257">
    <property type="entry name" value="PROKAR_LIPOPROTEIN"/>
    <property type="match status" value="1"/>
</dbReference>
<name>A0A847SLB0_9BACT</name>
<feature type="chain" id="PRO_5032591671" description="Fimbrillin-A associated anchor protein Mfa1 and Mfa2" evidence="1">
    <location>
        <begin position="23"/>
        <end position="303"/>
    </location>
</feature>
<dbReference type="Proteomes" id="UP000552864">
    <property type="component" value="Unassembled WGS sequence"/>
</dbReference>
<evidence type="ECO:0000313" key="2">
    <source>
        <dbReference type="EMBL" id="NLR78176.1"/>
    </source>
</evidence>
<keyword evidence="3" id="KW-1185">Reference proteome</keyword>
<evidence type="ECO:0000313" key="3">
    <source>
        <dbReference type="Proteomes" id="UP000552864"/>
    </source>
</evidence>
<dbReference type="EMBL" id="JABAHZ010000001">
    <property type="protein sequence ID" value="NLR78176.1"/>
    <property type="molecule type" value="Genomic_DNA"/>
</dbReference>
<feature type="signal peptide" evidence="1">
    <location>
        <begin position="1"/>
        <end position="22"/>
    </location>
</feature>